<dbReference type="GeneTree" id="ENSGT00940000160562"/>
<keyword evidence="1" id="KW-0472">Membrane</keyword>
<gene>
    <name evidence="3" type="primary">ENPP5</name>
    <name evidence="3" type="synonym">enpp5</name>
</gene>
<accession>A0A673VTP4</accession>
<dbReference type="KEGG" id="stru:115206448"/>
<dbReference type="AlphaFoldDB" id="A0A673VTP4"/>
<proteinExistence type="predicted"/>
<evidence type="ECO:0000256" key="1">
    <source>
        <dbReference type="SAM" id="Phobius"/>
    </source>
</evidence>
<dbReference type="InterPro" id="IPR002591">
    <property type="entry name" value="Phosphodiest/P_Trfase"/>
</dbReference>
<keyword evidence="1" id="KW-0812">Transmembrane</keyword>
<dbReference type="Pfam" id="PF01663">
    <property type="entry name" value="Phosphodiest"/>
    <property type="match status" value="1"/>
</dbReference>
<sequence length="508" mass="57281">MMLWSVMLGCSSQRGGGCYLGWLLTLTLTLPLASLQMDHHGHQGHPLHPHQQATRGARPKLLLLSFDGFRWDYVDRVPTPNFHALMEEGSIVEQVENAYITKTYPDHYTLVTGLHAETHGIVGNEMYDPDLDASFSMETPSAYEPRWWAGAEPLWVTNQKQGGRSGGVMWPGSDVEIGGAYPSRYLPYNASLSFERRVETMVAWLMGERPGEGVRSVQGGVDFGVLYWEEPDESGHSLGPENPLMDAVIADIDDKLGFLRNELRKNGLYESVNLIVTSDHGMTQLSKDKVIELDQYLDRDLYTWVDKSPVVGILPREGKLEEVYSALVEANPNMVVYRREQIPERLHYRHNNRIMPIIIEAKEGWTITQNRTTGPHMLGNHGYDNTLPSMHPVLVARGPAFRQDYVKSSMRSVDLYPLMCHILSVRPRPNNGSLDRVRDLLSEPAPPTRSTPLEVRYQPSFDTTLGVVLGVVMVTGFLVVIVKQMTLRQLPSRQSEMAQPLLLEELQL</sequence>
<dbReference type="CDD" id="cd16018">
    <property type="entry name" value="Enpp"/>
    <property type="match status" value="1"/>
</dbReference>
<keyword evidence="1" id="KW-1133">Transmembrane helix</keyword>
<keyword evidence="4" id="KW-1185">Reference proteome</keyword>
<dbReference type="InterPro" id="IPR017850">
    <property type="entry name" value="Alkaline_phosphatase_core_sf"/>
</dbReference>
<dbReference type="OMA" id="DEYVSRD"/>
<dbReference type="CTD" id="59084"/>
<dbReference type="Gene3D" id="3.40.720.10">
    <property type="entry name" value="Alkaline Phosphatase, subunit A"/>
    <property type="match status" value="1"/>
</dbReference>
<name>A0A673VTP4_SALTR</name>
<protein>
    <submittedName>
        <fullName evidence="3">Ectonucleotide pyrophosphatase/phosphodiesterase 5</fullName>
    </submittedName>
</protein>
<feature type="signal peptide" evidence="2">
    <location>
        <begin position="1"/>
        <end position="17"/>
    </location>
</feature>
<dbReference type="PANTHER" id="PTHR10151">
    <property type="entry name" value="ECTONUCLEOTIDE PYROPHOSPHATASE/PHOSPHODIESTERASE"/>
    <property type="match status" value="1"/>
</dbReference>
<keyword evidence="2" id="KW-0732">Signal</keyword>
<dbReference type="SUPFAM" id="SSF53649">
    <property type="entry name" value="Alkaline phosphatase-like"/>
    <property type="match status" value="1"/>
</dbReference>
<feature type="transmembrane region" description="Helical" evidence="1">
    <location>
        <begin position="463"/>
        <end position="482"/>
    </location>
</feature>
<dbReference type="Ensembl" id="ENSSTUT00000000070.1">
    <property type="protein sequence ID" value="ENSSTUP00000000033.1"/>
    <property type="gene ID" value="ENSSTUG00000000062.1"/>
</dbReference>
<dbReference type="InParanoid" id="A0A673VTP4"/>
<reference evidence="3" key="1">
    <citation type="submission" date="2021-04" db="EMBL/GenBank/DDBJ databases">
        <authorList>
            <consortium name="Wellcome Sanger Institute Data Sharing"/>
        </authorList>
    </citation>
    <scope>NUCLEOTIDE SEQUENCE [LARGE SCALE GENOMIC DNA]</scope>
</reference>
<feature type="chain" id="PRO_5025425694" evidence="2">
    <location>
        <begin position="18"/>
        <end position="508"/>
    </location>
</feature>
<evidence type="ECO:0000256" key="2">
    <source>
        <dbReference type="SAM" id="SignalP"/>
    </source>
</evidence>
<reference evidence="3" key="2">
    <citation type="submission" date="2025-08" db="UniProtKB">
        <authorList>
            <consortium name="Ensembl"/>
        </authorList>
    </citation>
    <scope>IDENTIFICATION</scope>
</reference>
<reference evidence="3" key="3">
    <citation type="submission" date="2025-09" db="UniProtKB">
        <authorList>
            <consortium name="Ensembl"/>
        </authorList>
    </citation>
    <scope>IDENTIFICATION</scope>
</reference>
<evidence type="ECO:0000313" key="3">
    <source>
        <dbReference type="Ensembl" id="ENSSTUP00000000033.1"/>
    </source>
</evidence>
<organism evidence="3 4">
    <name type="scientific">Salmo trutta</name>
    <name type="common">Brown trout</name>
    <dbReference type="NCBI Taxonomy" id="8032"/>
    <lineage>
        <taxon>Eukaryota</taxon>
        <taxon>Metazoa</taxon>
        <taxon>Chordata</taxon>
        <taxon>Craniata</taxon>
        <taxon>Vertebrata</taxon>
        <taxon>Euteleostomi</taxon>
        <taxon>Actinopterygii</taxon>
        <taxon>Neopterygii</taxon>
        <taxon>Teleostei</taxon>
        <taxon>Protacanthopterygii</taxon>
        <taxon>Salmoniformes</taxon>
        <taxon>Salmonidae</taxon>
        <taxon>Salmoninae</taxon>
        <taxon>Salmo</taxon>
    </lineage>
</organism>
<dbReference type="PANTHER" id="PTHR10151:SF125">
    <property type="entry name" value="ECTONUCLEOTIDE PYROPHOSPHATASE_PHOSPHODIESTERASE FAMILY MEMBER 5"/>
    <property type="match status" value="1"/>
</dbReference>
<evidence type="ECO:0000313" key="4">
    <source>
        <dbReference type="Proteomes" id="UP000472277"/>
    </source>
</evidence>
<dbReference type="Gene3D" id="3.30.1360.180">
    <property type="match status" value="1"/>
</dbReference>
<dbReference type="Proteomes" id="UP000472277">
    <property type="component" value="Chromosome 1"/>
</dbReference>
<dbReference type="OrthoDB" id="415411at2759"/>